<dbReference type="AlphaFoldDB" id="A0AAN5I365"/>
<organism evidence="1 2">
    <name type="scientific">Pristionchus mayeri</name>
    <dbReference type="NCBI Taxonomy" id="1317129"/>
    <lineage>
        <taxon>Eukaryota</taxon>
        <taxon>Metazoa</taxon>
        <taxon>Ecdysozoa</taxon>
        <taxon>Nematoda</taxon>
        <taxon>Chromadorea</taxon>
        <taxon>Rhabditida</taxon>
        <taxon>Rhabditina</taxon>
        <taxon>Diplogasteromorpha</taxon>
        <taxon>Diplogasteroidea</taxon>
        <taxon>Neodiplogasteridae</taxon>
        <taxon>Pristionchus</taxon>
    </lineage>
</organism>
<dbReference type="EMBL" id="BTRK01000004">
    <property type="protein sequence ID" value="GMR50293.1"/>
    <property type="molecule type" value="Genomic_DNA"/>
</dbReference>
<dbReference type="Proteomes" id="UP001328107">
    <property type="component" value="Unassembled WGS sequence"/>
</dbReference>
<evidence type="ECO:0000313" key="2">
    <source>
        <dbReference type="Proteomes" id="UP001328107"/>
    </source>
</evidence>
<evidence type="ECO:0000313" key="1">
    <source>
        <dbReference type="EMBL" id="GMR50293.1"/>
    </source>
</evidence>
<sequence length="165" mass="18941">RITEALSRFTHGRTIRDVRILEKLSTFTDFAPYLAIIKEVNASRVAVNLQTINDLRTDLLQIANLADTIDVCVSNDNIAKHELFSFIKHIYDRKCVNLTLITHTRLMHSTVYIEKLVQIFHNNEKPLHFFTYIQADALELQIGECKIGIDNGGSMKMKHIDFISP</sequence>
<reference evidence="2" key="1">
    <citation type="submission" date="2022-10" db="EMBL/GenBank/DDBJ databases">
        <title>Genome assembly of Pristionchus species.</title>
        <authorList>
            <person name="Yoshida K."/>
            <person name="Sommer R.J."/>
        </authorList>
    </citation>
    <scope>NUCLEOTIDE SEQUENCE [LARGE SCALE GENOMIC DNA]</scope>
    <source>
        <strain evidence="2">RS5460</strain>
    </source>
</reference>
<protein>
    <submittedName>
        <fullName evidence="1">Uncharacterized protein</fullName>
    </submittedName>
</protein>
<proteinExistence type="predicted"/>
<gene>
    <name evidence="1" type="ORF">PMAYCL1PPCAC_20488</name>
</gene>
<keyword evidence="2" id="KW-1185">Reference proteome</keyword>
<accession>A0AAN5I365</accession>
<feature type="non-terminal residue" evidence="1">
    <location>
        <position position="1"/>
    </location>
</feature>
<comment type="caution">
    <text evidence="1">The sequence shown here is derived from an EMBL/GenBank/DDBJ whole genome shotgun (WGS) entry which is preliminary data.</text>
</comment>
<name>A0AAN5I365_9BILA</name>